<dbReference type="PANTHER" id="PTHR16228">
    <property type="entry name" value="DIVALENT CATION TRANSPORTER SOLUTE CARRIER FAMILY 41"/>
    <property type="match status" value="1"/>
</dbReference>
<feature type="region of interest" description="Disordered" evidence="9">
    <location>
        <begin position="1"/>
        <end position="112"/>
    </location>
</feature>
<reference evidence="13" key="1">
    <citation type="submission" date="2011-08" db="EMBL/GenBank/DDBJ databases">
        <authorList>
            <person name="Rombauts S."/>
        </authorList>
    </citation>
    <scope>NUCLEOTIDE SEQUENCE</scope>
    <source>
        <strain evidence="13">London</strain>
    </source>
</reference>
<evidence type="ECO:0000256" key="2">
    <source>
        <dbReference type="ARBA" id="ARBA00009749"/>
    </source>
</evidence>
<feature type="transmembrane region" description="Helical" evidence="10">
    <location>
        <begin position="628"/>
        <end position="645"/>
    </location>
</feature>
<dbReference type="OMA" id="NDKAYHG"/>
<dbReference type="Gene3D" id="1.10.357.20">
    <property type="entry name" value="SLC41 divalent cation transporters, integral membrane domain"/>
    <property type="match status" value="2"/>
</dbReference>
<proteinExistence type="inferred from homology"/>
<keyword evidence="4 10" id="KW-0812">Transmembrane</keyword>
<feature type="transmembrane region" description="Helical" evidence="10">
    <location>
        <begin position="272"/>
        <end position="295"/>
    </location>
</feature>
<dbReference type="GO" id="GO:0008324">
    <property type="term" value="F:monoatomic cation transmembrane transporter activity"/>
    <property type="evidence" value="ECO:0007669"/>
    <property type="project" value="InterPro"/>
</dbReference>
<evidence type="ECO:0000256" key="6">
    <source>
        <dbReference type="ARBA" id="ARBA00022989"/>
    </source>
</evidence>
<name>T1K3D2_TETUR</name>
<dbReference type="InterPro" id="IPR006667">
    <property type="entry name" value="SLC41_membr_dom"/>
</dbReference>
<feature type="transmembrane region" description="Helical" evidence="10">
    <location>
        <begin position="316"/>
        <end position="340"/>
    </location>
</feature>
<dbReference type="AlphaFoldDB" id="T1K3D2"/>
<feature type="transmembrane region" description="Helical" evidence="10">
    <location>
        <begin position="237"/>
        <end position="260"/>
    </location>
</feature>
<dbReference type="OrthoDB" id="6514723at2759"/>
<evidence type="ECO:0000256" key="1">
    <source>
        <dbReference type="ARBA" id="ARBA00004141"/>
    </source>
</evidence>
<dbReference type="Proteomes" id="UP000015104">
    <property type="component" value="Unassembled WGS sequence"/>
</dbReference>
<dbReference type="Pfam" id="PF01769">
    <property type="entry name" value="MgtE"/>
    <property type="match status" value="2"/>
</dbReference>
<dbReference type="InterPro" id="IPR036739">
    <property type="entry name" value="SLC41_membr_dom_sf"/>
</dbReference>
<keyword evidence="6 10" id="KW-1133">Transmembrane helix</keyword>
<evidence type="ECO:0000256" key="10">
    <source>
        <dbReference type="SAM" id="Phobius"/>
    </source>
</evidence>
<feature type="transmembrane region" description="Helical" evidence="10">
    <location>
        <begin position="551"/>
        <end position="571"/>
    </location>
</feature>
<feature type="compositionally biased region" description="Polar residues" evidence="9">
    <location>
        <begin position="10"/>
        <end position="28"/>
    </location>
</feature>
<dbReference type="EMBL" id="CAEY01001378">
    <property type="status" value="NOT_ANNOTATED_CDS"/>
    <property type="molecule type" value="Genomic_DNA"/>
</dbReference>
<feature type="region of interest" description="Disordered" evidence="9">
    <location>
        <begin position="167"/>
        <end position="190"/>
    </location>
</feature>
<dbReference type="HOGENOM" id="CLU_420550_0_0_1"/>
<evidence type="ECO:0000256" key="8">
    <source>
        <dbReference type="ARBA" id="ARBA00023136"/>
    </source>
</evidence>
<comment type="subcellular location">
    <subcellularLocation>
        <location evidence="1">Membrane</location>
        <topology evidence="1">Multi-pass membrane protein</topology>
    </subcellularLocation>
</comment>
<dbReference type="FunFam" id="1.10.357.20:FF:000001">
    <property type="entry name" value="Solute carrier family 41 member 2"/>
    <property type="match status" value="1"/>
</dbReference>
<feature type="transmembrane region" description="Helical" evidence="10">
    <location>
        <begin position="423"/>
        <end position="445"/>
    </location>
</feature>
<dbReference type="EnsemblMetazoa" id="tetur04g08240.1">
    <property type="protein sequence ID" value="tetur04g08240.1"/>
    <property type="gene ID" value="tetur04g08240"/>
</dbReference>
<evidence type="ECO:0000256" key="9">
    <source>
        <dbReference type="SAM" id="MobiDB-lite"/>
    </source>
</evidence>
<protein>
    <recommendedName>
        <fullName evidence="11">SLC41A/MgtE integral membrane domain-containing protein</fullName>
    </recommendedName>
</protein>
<dbReference type="eggNOG" id="KOG3788">
    <property type="taxonomic scope" value="Eukaryota"/>
</dbReference>
<evidence type="ECO:0000259" key="11">
    <source>
        <dbReference type="Pfam" id="PF01769"/>
    </source>
</evidence>
<evidence type="ECO:0000256" key="4">
    <source>
        <dbReference type="ARBA" id="ARBA00022692"/>
    </source>
</evidence>
<feature type="transmembrane region" description="Helical" evidence="10">
    <location>
        <begin position="355"/>
        <end position="381"/>
    </location>
</feature>
<evidence type="ECO:0000256" key="3">
    <source>
        <dbReference type="ARBA" id="ARBA00022448"/>
    </source>
</evidence>
<dbReference type="KEGG" id="tut:107360005"/>
<dbReference type="InterPro" id="IPR045349">
    <property type="entry name" value="SLC41A1-3"/>
</dbReference>
<feature type="transmembrane region" description="Helical" evidence="10">
    <location>
        <begin position="583"/>
        <end position="608"/>
    </location>
</feature>
<organism evidence="12 13">
    <name type="scientific">Tetranychus urticae</name>
    <name type="common">Two-spotted spider mite</name>
    <dbReference type="NCBI Taxonomy" id="32264"/>
    <lineage>
        <taxon>Eukaryota</taxon>
        <taxon>Metazoa</taxon>
        <taxon>Ecdysozoa</taxon>
        <taxon>Arthropoda</taxon>
        <taxon>Chelicerata</taxon>
        <taxon>Arachnida</taxon>
        <taxon>Acari</taxon>
        <taxon>Acariformes</taxon>
        <taxon>Trombidiformes</taxon>
        <taxon>Prostigmata</taxon>
        <taxon>Eleutherengona</taxon>
        <taxon>Raphignathae</taxon>
        <taxon>Tetranychoidea</taxon>
        <taxon>Tetranychidae</taxon>
        <taxon>Tetranychus</taxon>
    </lineage>
</organism>
<evidence type="ECO:0000256" key="5">
    <source>
        <dbReference type="ARBA" id="ARBA00022842"/>
    </source>
</evidence>
<feature type="domain" description="SLC41A/MgtE integral membrane" evidence="11">
    <location>
        <begin position="282"/>
        <end position="411"/>
    </location>
</feature>
<keyword evidence="3" id="KW-0813">Transport</keyword>
<feature type="transmembrane region" description="Helical" evidence="10">
    <location>
        <begin position="457"/>
        <end position="475"/>
    </location>
</feature>
<gene>
    <name evidence="12" type="primary">107360005</name>
</gene>
<dbReference type="PANTHER" id="PTHR16228:SF7">
    <property type="entry name" value="SLC41A_MGTE INTEGRAL MEMBRANE DOMAIN-CONTAINING PROTEIN"/>
    <property type="match status" value="1"/>
</dbReference>
<keyword evidence="7" id="KW-0406">Ion transport</keyword>
<dbReference type="SUPFAM" id="SSF161093">
    <property type="entry name" value="MgtE membrane domain-like"/>
    <property type="match status" value="2"/>
</dbReference>
<dbReference type="GO" id="GO:0005886">
    <property type="term" value="C:plasma membrane"/>
    <property type="evidence" value="ECO:0007669"/>
    <property type="project" value="TreeGrafter"/>
</dbReference>
<keyword evidence="8 10" id="KW-0472">Membrane</keyword>
<feature type="transmembrane region" description="Helical" evidence="10">
    <location>
        <begin position="393"/>
        <end position="417"/>
    </location>
</feature>
<accession>T1K3D2</accession>
<keyword evidence="5" id="KW-0460">Magnesium</keyword>
<feature type="compositionally biased region" description="Low complexity" evidence="9">
    <location>
        <begin position="33"/>
        <end position="42"/>
    </location>
</feature>
<evidence type="ECO:0000256" key="7">
    <source>
        <dbReference type="ARBA" id="ARBA00023065"/>
    </source>
</evidence>
<evidence type="ECO:0000313" key="13">
    <source>
        <dbReference type="Proteomes" id="UP000015104"/>
    </source>
</evidence>
<comment type="similarity">
    <text evidence="2">Belongs to the SLC41A transporter family.</text>
</comment>
<evidence type="ECO:0000313" key="12">
    <source>
        <dbReference type="EnsemblMetazoa" id="tetur04g08240.1"/>
    </source>
</evidence>
<keyword evidence="13" id="KW-1185">Reference proteome</keyword>
<reference evidence="12" key="2">
    <citation type="submission" date="2015-06" db="UniProtKB">
        <authorList>
            <consortium name="EnsemblMetazoa"/>
        </authorList>
    </citation>
    <scope>IDENTIFICATION</scope>
</reference>
<sequence>MDYKGKDNPSFIQSSLDLTETQSESNPNHHQHSQIQSLHSHQNGLTTIQRESPTSPNRFETVTLTEEDSPDDCDKTKSESVKLPYGQNSEDEDNNNNNNTNGKVKSNPIDLPIVPRPEMVNLSKPSRKGSNVNWGSVYTVPIFARNFRTSSFESVNTVSDVEMTGHRRRASGPENSIGPKRSSIVDGESGRKNSTVRSILFGDPMSRRFSQDLCKFFGPEGMGDDGSSEEDNETTKVIFFQVFIPFLIAGFGNVAAGLILDYVQTWEVFRSVGGLFVLVASFLGFKGNLEMTLAARLSTQANLGRMDLLSEQLKVAVGNIALIQCQAVIVAFLASAIAIASTSLQLMTFDLSKSLILISTSLVTASVTGLFLAVVMVSVVIISRKANVNPDNVSTLIAAFLGDLTAVCLIAGSAYAFHRYYSLELTCSVIAFFIFTQPICIWIAYTNEYTRTIIGQGWVSIIMAMIISSLGGFIFDYGVVHFKTIALFQPIINGVGANLVAVQASRISTYFHRRSCLGEFPTTEDGGKMKICTPPHRAFFGSDPNAKTARLLLLMVVPGHIIYIVALKLILPRLIWITGMFLLAFMVVALVQVALLLYIAHVSVPLLWKFEYDPDNNAIPCLMSLGDLFGTALFTGAYIILRIIGDPNGSLN</sequence>
<feature type="domain" description="SLC41A/MgtE integral membrane" evidence="11">
    <location>
        <begin position="489"/>
        <end position="636"/>
    </location>
</feature>
<feature type="compositionally biased region" description="Polar residues" evidence="9">
    <location>
        <begin position="43"/>
        <end position="64"/>
    </location>
</feature>